<evidence type="ECO:0000256" key="4">
    <source>
        <dbReference type="ARBA" id="ARBA00023136"/>
    </source>
</evidence>
<dbReference type="GO" id="GO:0007189">
    <property type="term" value="P:adenylate cyclase-activating G protein-coupled receptor signaling pathway"/>
    <property type="evidence" value="ECO:0007669"/>
    <property type="project" value="TreeGrafter"/>
</dbReference>
<evidence type="ECO:0000256" key="3">
    <source>
        <dbReference type="ARBA" id="ARBA00022989"/>
    </source>
</evidence>
<dbReference type="AlphaFoldDB" id="A0A1W5CVT7"/>
<keyword evidence="3 6" id="KW-1133">Transmembrane helix</keyword>
<evidence type="ECO:0000313" key="7">
    <source>
        <dbReference type="EMBL" id="SLM34978.1"/>
    </source>
</evidence>
<feature type="transmembrane region" description="Helical" evidence="6">
    <location>
        <begin position="186"/>
        <end position="208"/>
    </location>
</feature>
<evidence type="ECO:0000256" key="6">
    <source>
        <dbReference type="SAM" id="Phobius"/>
    </source>
</evidence>
<dbReference type="PANTHER" id="PTHR23112">
    <property type="entry name" value="G PROTEIN-COUPLED RECEPTOR 157-RELATED"/>
    <property type="match status" value="1"/>
</dbReference>
<keyword evidence="4 6" id="KW-0472">Membrane</keyword>
<sequence length="418" mass="46514">MFISARPWLLPVLIQLPTTPMSLSSAQFSAIEVTERVASSFSILGSLFVIVTYFALPVFHKPINRLVFYASWGNMMANVATLVSRSGVRAGRDSSRLPVPELLHSDVHARRFPVDIGHGLQCLPQVLSPLLHRSAAESGGDICGGLLWDTFGTRDDIPLLFVKDGARGKIYGPADLWYWITAEYEFLRIATFYAPVWVVLILTMAIYTRTGRDIYQKRQSLCEFSTLSHNEGEASVTNLRTTDVQITSQAALKFPQTLYHAHGMRRFRFSNPLPDSLGYQQYSINIESAKPGHGSPSSGSNNSDIAAWAYTKVALLFFAALLITWVSPALPLLLRTWKIGLNPQDKVPATVNRALVLPLQGFWNAVIYIATSMTACRGLWRTPRGQRRRPAASSETKTRHYMPVSETASITERPSLAR</sequence>
<evidence type="ECO:0000256" key="5">
    <source>
        <dbReference type="SAM" id="MobiDB-lite"/>
    </source>
</evidence>
<organism evidence="7 8">
    <name type="scientific">Lasallia pustulata</name>
    <dbReference type="NCBI Taxonomy" id="136370"/>
    <lineage>
        <taxon>Eukaryota</taxon>
        <taxon>Fungi</taxon>
        <taxon>Dikarya</taxon>
        <taxon>Ascomycota</taxon>
        <taxon>Pezizomycotina</taxon>
        <taxon>Lecanoromycetes</taxon>
        <taxon>OSLEUM clade</taxon>
        <taxon>Umbilicariomycetidae</taxon>
        <taxon>Umbilicariales</taxon>
        <taxon>Umbilicariaceae</taxon>
        <taxon>Lasallia</taxon>
    </lineage>
</organism>
<dbReference type="EMBL" id="FWEW01000477">
    <property type="protein sequence ID" value="SLM34978.1"/>
    <property type="molecule type" value="Genomic_DNA"/>
</dbReference>
<feature type="transmembrane region" description="Helical" evidence="6">
    <location>
        <begin position="40"/>
        <end position="59"/>
    </location>
</feature>
<dbReference type="Proteomes" id="UP000192927">
    <property type="component" value="Unassembled WGS sequence"/>
</dbReference>
<feature type="transmembrane region" description="Helical" evidence="6">
    <location>
        <begin position="361"/>
        <end position="380"/>
    </location>
</feature>
<dbReference type="PANTHER" id="PTHR23112:SF0">
    <property type="entry name" value="TRANSMEMBRANE PROTEIN 116"/>
    <property type="match status" value="1"/>
</dbReference>
<reference evidence="8" key="1">
    <citation type="submission" date="2017-03" db="EMBL/GenBank/DDBJ databases">
        <authorList>
            <person name="Sharma R."/>
            <person name="Thines M."/>
        </authorList>
    </citation>
    <scope>NUCLEOTIDE SEQUENCE [LARGE SCALE GENOMIC DNA]</scope>
</reference>
<keyword evidence="8" id="KW-1185">Reference proteome</keyword>
<dbReference type="GO" id="GO:0004930">
    <property type="term" value="F:G protein-coupled receptor activity"/>
    <property type="evidence" value="ECO:0007669"/>
    <property type="project" value="TreeGrafter"/>
</dbReference>
<name>A0A1W5CVT7_9LECA</name>
<protein>
    <submittedName>
        <fullName evidence="7">GPCR, rhodopsin-like, 7TM</fullName>
    </submittedName>
</protein>
<evidence type="ECO:0000256" key="2">
    <source>
        <dbReference type="ARBA" id="ARBA00022692"/>
    </source>
</evidence>
<comment type="subcellular location">
    <subcellularLocation>
        <location evidence="1">Membrane</location>
        <topology evidence="1">Multi-pass membrane protein</topology>
    </subcellularLocation>
</comment>
<feature type="transmembrane region" description="Helical" evidence="6">
    <location>
        <begin position="313"/>
        <end position="334"/>
    </location>
</feature>
<evidence type="ECO:0000313" key="8">
    <source>
        <dbReference type="Proteomes" id="UP000192927"/>
    </source>
</evidence>
<accession>A0A1W5CVT7</accession>
<proteinExistence type="predicted"/>
<feature type="region of interest" description="Disordered" evidence="5">
    <location>
        <begin position="384"/>
        <end position="418"/>
    </location>
</feature>
<keyword evidence="2 6" id="KW-0812">Transmembrane</keyword>
<dbReference type="GO" id="GO:0005886">
    <property type="term" value="C:plasma membrane"/>
    <property type="evidence" value="ECO:0007669"/>
    <property type="project" value="TreeGrafter"/>
</dbReference>
<evidence type="ECO:0000256" key="1">
    <source>
        <dbReference type="ARBA" id="ARBA00004141"/>
    </source>
</evidence>
<dbReference type="Gene3D" id="1.20.1070.10">
    <property type="entry name" value="Rhodopsin 7-helix transmembrane proteins"/>
    <property type="match status" value="1"/>
</dbReference>
<feature type="transmembrane region" description="Helical" evidence="6">
    <location>
        <begin position="66"/>
        <end position="88"/>
    </location>
</feature>